<dbReference type="AlphaFoldDB" id="A0A1C6T3F2"/>
<name>A0A1C6T3F2_9ACTN</name>
<keyword evidence="2" id="KW-1185">Reference proteome</keyword>
<dbReference type="STRING" id="568872.GA0070624_5517"/>
<organism evidence="1 2">
    <name type="scientific">Micromonospora rhizosphaerae</name>
    <dbReference type="NCBI Taxonomy" id="568872"/>
    <lineage>
        <taxon>Bacteria</taxon>
        <taxon>Bacillati</taxon>
        <taxon>Actinomycetota</taxon>
        <taxon>Actinomycetes</taxon>
        <taxon>Micromonosporales</taxon>
        <taxon>Micromonosporaceae</taxon>
        <taxon>Micromonospora</taxon>
    </lineage>
</organism>
<proteinExistence type="predicted"/>
<accession>A0A1C6T3F2</accession>
<dbReference type="Proteomes" id="UP000199413">
    <property type="component" value="Unassembled WGS sequence"/>
</dbReference>
<sequence>MLRCAETKRNGYVYSAPHPARQAQNNMLVAVSATVGSTQYRTPSIRM</sequence>
<protein>
    <submittedName>
        <fullName evidence="1">Uncharacterized protein</fullName>
    </submittedName>
</protein>
<evidence type="ECO:0000313" key="2">
    <source>
        <dbReference type="Proteomes" id="UP000199413"/>
    </source>
</evidence>
<gene>
    <name evidence="1" type="ORF">GA0070624_5517</name>
</gene>
<evidence type="ECO:0000313" key="1">
    <source>
        <dbReference type="EMBL" id="SCL36308.1"/>
    </source>
</evidence>
<dbReference type="EMBL" id="FMHV01000002">
    <property type="protein sequence ID" value="SCL36308.1"/>
    <property type="molecule type" value="Genomic_DNA"/>
</dbReference>
<reference evidence="2" key="1">
    <citation type="submission" date="2016-06" db="EMBL/GenBank/DDBJ databases">
        <authorList>
            <person name="Varghese N."/>
            <person name="Submissions Spin"/>
        </authorList>
    </citation>
    <scope>NUCLEOTIDE SEQUENCE [LARGE SCALE GENOMIC DNA]</scope>
    <source>
        <strain evidence="2">DSM 45431</strain>
    </source>
</reference>